<keyword evidence="3 6" id="KW-0863">Zinc-finger</keyword>
<evidence type="ECO:0000259" key="8">
    <source>
        <dbReference type="PROSITE" id="PS50157"/>
    </source>
</evidence>
<dbReference type="PANTHER" id="PTHR47287:SF15">
    <property type="entry name" value="ZINC FINGER PROTEIN 3-LIKE"/>
    <property type="match status" value="1"/>
</dbReference>
<dbReference type="GO" id="GO:0009788">
    <property type="term" value="P:negative regulation of abscisic acid-activated signaling pathway"/>
    <property type="evidence" value="ECO:0007669"/>
    <property type="project" value="InterPro"/>
</dbReference>
<dbReference type="Proteomes" id="UP000694853">
    <property type="component" value="Unplaced"/>
</dbReference>
<feature type="compositionally biased region" description="Basic and acidic residues" evidence="7">
    <location>
        <begin position="21"/>
        <end position="33"/>
    </location>
</feature>
<dbReference type="Gene3D" id="3.30.160.60">
    <property type="entry name" value="Classic Zinc Finger"/>
    <property type="match status" value="1"/>
</dbReference>
<accession>A0A8B8K0Z0</accession>
<evidence type="ECO:0000256" key="4">
    <source>
        <dbReference type="ARBA" id="ARBA00022833"/>
    </source>
</evidence>
<dbReference type="InterPro" id="IPR013087">
    <property type="entry name" value="Znf_C2H2_type"/>
</dbReference>
<feature type="compositionally biased region" description="Low complexity" evidence="7">
    <location>
        <begin position="37"/>
        <end position="46"/>
    </location>
</feature>
<dbReference type="RefSeq" id="XP_027337311.1">
    <property type="nucleotide sequence ID" value="XM_027481510.1"/>
</dbReference>
<keyword evidence="2" id="KW-0479">Metal-binding</keyword>
<dbReference type="PANTHER" id="PTHR47287">
    <property type="entry name" value="C2H2 AND C2HC ZINC FINGERS SUPERFAMILY PROTEIN"/>
    <property type="match status" value="1"/>
</dbReference>
<dbReference type="GO" id="GO:0008270">
    <property type="term" value="F:zinc ion binding"/>
    <property type="evidence" value="ECO:0007669"/>
    <property type="project" value="UniProtKB-KW"/>
</dbReference>
<dbReference type="PROSITE" id="PS00028">
    <property type="entry name" value="ZINC_FINGER_C2H2_1"/>
    <property type="match status" value="1"/>
</dbReference>
<sequence length="283" mass="31338">MLHDADEEEPSKSGSNLCSQDRMEKNMEIDSSHGKAPTTSSSESPPRTIELLCKFCNKKFTNSQALGGHQNAHKDERAAAKKQKILSMASAYKDSSLDYSTFASNQAYGFGGRTMGFHQTKPHDYKWPHMQLKHDSCDDPWQRHHIMNRSQPTLHLLQTLMAGGSGFHQHHKSDQSVFFTTSSGRPQNLGLQPHLLHPSLCDNEKFGQASNFPVGSQNASLERHDFNVKPLRDSENLDRASDSSTRPLNASTEGLDNISGHVSNSPSMPVKGTVEGLDLTLKL</sequence>
<proteinExistence type="predicted"/>
<feature type="region of interest" description="Disordered" evidence="7">
    <location>
        <begin position="230"/>
        <end position="283"/>
    </location>
</feature>
<evidence type="ECO:0000256" key="7">
    <source>
        <dbReference type="SAM" id="MobiDB-lite"/>
    </source>
</evidence>
<evidence type="ECO:0000256" key="5">
    <source>
        <dbReference type="ARBA" id="ARBA00023242"/>
    </source>
</evidence>
<keyword evidence="9" id="KW-1185">Reference proteome</keyword>
<keyword evidence="5" id="KW-0539">Nucleus</keyword>
<dbReference type="PROSITE" id="PS50157">
    <property type="entry name" value="ZINC_FINGER_C2H2_2"/>
    <property type="match status" value="1"/>
</dbReference>
<dbReference type="InterPro" id="IPR044246">
    <property type="entry name" value="ZFP3-like"/>
</dbReference>
<gene>
    <name evidence="10" type="primary">LOC113851019</name>
</gene>
<comment type="subcellular location">
    <subcellularLocation>
        <location evidence="1">Nucleus</location>
    </subcellularLocation>
</comment>
<dbReference type="KEGG" id="aprc:113851019"/>
<name>A0A8B8K0Z0_ABRPR</name>
<evidence type="ECO:0000256" key="3">
    <source>
        <dbReference type="ARBA" id="ARBA00022771"/>
    </source>
</evidence>
<feature type="domain" description="C2H2-type" evidence="8">
    <location>
        <begin position="51"/>
        <end position="78"/>
    </location>
</feature>
<organism evidence="9 10">
    <name type="scientific">Abrus precatorius</name>
    <name type="common">Indian licorice</name>
    <name type="synonym">Glycine abrus</name>
    <dbReference type="NCBI Taxonomy" id="3816"/>
    <lineage>
        <taxon>Eukaryota</taxon>
        <taxon>Viridiplantae</taxon>
        <taxon>Streptophyta</taxon>
        <taxon>Embryophyta</taxon>
        <taxon>Tracheophyta</taxon>
        <taxon>Spermatophyta</taxon>
        <taxon>Magnoliopsida</taxon>
        <taxon>eudicotyledons</taxon>
        <taxon>Gunneridae</taxon>
        <taxon>Pentapetalae</taxon>
        <taxon>rosids</taxon>
        <taxon>fabids</taxon>
        <taxon>Fabales</taxon>
        <taxon>Fabaceae</taxon>
        <taxon>Papilionoideae</taxon>
        <taxon>50 kb inversion clade</taxon>
        <taxon>NPAAA clade</taxon>
        <taxon>indigoferoid/millettioid clade</taxon>
        <taxon>Abreae</taxon>
        <taxon>Abrus</taxon>
    </lineage>
</organism>
<keyword evidence="4" id="KW-0862">Zinc</keyword>
<evidence type="ECO:0000313" key="9">
    <source>
        <dbReference type="Proteomes" id="UP000694853"/>
    </source>
</evidence>
<feature type="compositionally biased region" description="Polar residues" evidence="7">
    <location>
        <begin position="242"/>
        <end position="267"/>
    </location>
</feature>
<evidence type="ECO:0000256" key="1">
    <source>
        <dbReference type="ARBA" id="ARBA00004123"/>
    </source>
</evidence>
<dbReference type="GeneID" id="113851019"/>
<reference evidence="9" key="1">
    <citation type="journal article" date="2019" name="Toxins">
        <title>Detection of Abrin-Like and Prepropulchellin-Like Toxin Genes and Transcripts Using Whole Genome Sequencing and Full-Length Transcript Sequencing of Abrus precatorius.</title>
        <authorList>
            <person name="Hovde B.T."/>
            <person name="Daligault H.E."/>
            <person name="Hanschen E.R."/>
            <person name="Kunde Y.A."/>
            <person name="Johnson M.B."/>
            <person name="Starkenburg S.R."/>
            <person name="Johnson S.L."/>
        </authorList>
    </citation>
    <scope>NUCLEOTIDE SEQUENCE [LARGE SCALE GENOMIC DNA]</scope>
</reference>
<dbReference type="GO" id="GO:0005634">
    <property type="term" value="C:nucleus"/>
    <property type="evidence" value="ECO:0007669"/>
    <property type="project" value="UniProtKB-SubCell"/>
</dbReference>
<feature type="region of interest" description="Disordered" evidence="7">
    <location>
        <begin position="1"/>
        <end position="46"/>
    </location>
</feature>
<dbReference type="OrthoDB" id="1425777at2759"/>
<dbReference type="InterPro" id="IPR036236">
    <property type="entry name" value="Znf_C2H2_sf"/>
</dbReference>
<feature type="compositionally biased region" description="Basic and acidic residues" evidence="7">
    <location>
        <begin position="230"/>
        <end position="241"/>
    </location>
</feature>
<evidence type="ECO:0000256" key="6">
    <source>
        <dbReference type="PROSITE-ProRule" id="PRU00042"/>
    </source>
</evidence>
<dbReference type="SUPFAM" id="SSF57667">
    <property type="entry name" value="beta-beta-alpha zinc fingers"/>
    <property type="match status" value="1"/>
</dbReference>
<dbReference type="AlphaFoldDB" id="A0A8B8K0Z0"/>
<protein>
    <submittedName>
        <fullName evidence="10">Uncharacterized protein LOC113851019</fullName>
    </submittedName>
</protein>
<reference evidence="10" key="2">
    <citation type="submission" date="2025-08" db="UniProtKB">
        <authorList>
            <consortium name="RefSeq"/>
        </authorList>
    </citation>
    <scope>IDENTIFICATION</scope>
    <source>
        <tissue evidence="10">Young leaves</tissue>
    </source>
</reference>
<evidence type="ECO:0000313" key="10">
    <source>
        <dbReference type="RefSeq" id="XP_027337311.1"/>
    </source>
</evidence>
<evidence type="ECO:0000256" key="2">
    <source>
        <dbReference type="ARBA" id="ARBA00022723"/>
    </source>
</evidence>